<dbReference type="Proteomes" id="UP000242146">
    <property type="component" value="Unassembled WGS sequence"/>
</dbReference>
<dbReference type="STRING" id="101127.A0A1X2GVE7"/>
<evidence type="ECO:0000256" key="1">
    <source>
        <dbReference type="SAM" id="MobiDB-lite"/>
    </source>
</evidence>
<comment type="caution">
    <text evidence="2">The sequence shown here is derived from an EMBL/GenBank/DDBJ whole genome shotgun (WGS) entry which is preliminary data.</text>
</comment>
<organism evidence="2 3">
    <name type="scientific">Hesseltinella vesiculosa</name>
    <dbReference type="NCBI Taxonomy" id="101127"/>
    <lineage>
        <taxon>Eukaryota</taxon>
        <taxon>Fungi</taxon>
        <taxon>Fungi incertae sedis</taxon>
        <taxon>Mucoromycota</taxon>
        <taxon>Mucoromycotina</taxon>
        <taxon>Mucoromycetes</taxon>
        <taxon>Mucorales</taxon>
        <taxon>Cunninghamellaceae</taxon>
        <taxon>Hesseltinella</taxon>
    </lineage>
</organism>
<gene>
    <name evidence="2" type="ORF">DM01DRAFT_1369919</name>
</gene>
<keyword evidence="3" id="KW-1185">Reference proteome</keyword>
<proteinExistence type="predicted"/>
<name>A0A1X2GVE7_9FUNG</name>
<sequence length="98" mass="10574">MAGSNLHSVTVCQHCGQMWQRDCNAARIILCVARLVIEGASYPQVLSQKITVQDGGGQGATNDPDPLGNPPPIPSPTTHLILFFSLSYFHDLPPVDTF</sequence>
<feature type="region of interest" description="Disordered" evidence="1">
    <location>
        <begin position="53"/>
        <end position="74"/>
    </location>
</feature>
<evidence type="ECO:0000313" key="3">
    <source>
        <dbReference type="Proteomes" id="UP000242146"/>
    </source>
</evidence>
<evidence type="ECO:0000313" key="2">
    <source>
        <dbReference type="EMBL" id="ORX62004.1"/>
    </source>
</evidence>
<reference evidence="2 3" key="1">
    <citation type="submission" date="2016-07" db="EMBL/GenBank/DDBJ databases">
        <title>Pervasive Adenine N6-methylation of Active Genes in Fungi.</title>
        <authorList>
            <consortium name="DOE Joint Genome Institute"/>
            <person name="Mondo S.J."/>
            <person name="Dannebaum R.O."/>
            <person name="Kuo R.C."/>
            <person name="Labutti K."/>
            <person name="Haridas S."/>
            <person name="Kuo A."/>
            <person name="Salamov A."/>
            <person name="Ahrendt S.R."/>
            <person name="Lipzen A."/>
            <person name="Sullivan W."/>
            <person name="Andreopoulos W.B."/>
            <person name="Clum A."/>
            <person name="Lindquist E."/>
            <person name="Daum C."/>
            <person name="Ramamoorthy G.K."/>
            <person name="Gryganskyi A."/>
            <person name="Culley D."/>
            <person name="Magnuson J.K."/>
            <person name="James T.Y."/>
            <person name="O'Malley M.A."/>
            <person name="Stajich J.E."/>
            <person name="Spatafora J.W."/>
            <person name="Visel A."/>
            <person name="Grigoriev I.V."/>
        </authorList>
    </citation>
    <scope>NUCLEOTIDE SEQUENCE [LARGE SCALE GENOMIC DNA]</scope>
    <source>
        <strain evidence="2 3">NRRL 3301</strain>
    </source>
</reference>
<protein>
    <submittedName>
        <fullName evidence="2">Uncharacterized protein</fullName>
    </submittedName>
</protein>
<dbReference type="AlphaFoldDB" id="A0A1X2GVE7"/>
<accession>A0A1X2GVE7</accession>
<dbReference type="EMBL" id="MCGT01000002">
    <property type="protein sequence ID" value="ORX62004.1"/>
    <property type="molecule type" value="Genomic_DNA"/>
</dbReference>